<protein>
    <recommendedName>
        <fullName evidence="6">NADH:flavin oxidoreductase/NADH oxidase N-terminal domain-containing protein</fullName>
    </recommendedName>
</protein>
<evidence type="ECO:0000256" key="5">
    <source>
        <dbReference type="ARBA" id="ARBA00022857"/>
    </source>
</evidence>
<comment type="cofactor">
    <cofactor evidence="1">
        <name>FMN</name>
        <dbReference type="ChEBI" id="CHEBI:58210"/>
    </cofactor>
</comment>
<reference evidence="7 8" key="1">
    <citation type="submission" date="2024-01" db="EMBL/GenBank/DDBJ databases">
        <title>The complete chloroplast genome sequence of Lithospermum erythrorhizon: insights into the phylogenetic relationship among Boraginaceae species and the maternal lineages of purple gromwells.</title>
        <authorList>
            <person name="Okada T."/>
            <person name="Watanabe K."/>
        </authorList>
    </citation>
    <scope>NUCLEOTIDE SEQUENCE [LARGE SCALE GENOMIC DNA]</scope>
</reference>
<dbReference type="EMBL" id="BAABME010004649">
    <property type="protein sequence ID" value="GAA0163079.1"/>
    <property type="molecule type" value="Genomic_DNA"/>
</dbReference>
<sequence>MLVFTLIGEASGISETAQGYPNTPGIWTTEHIKAWKEIVKAVDDRKGIFFCQLWHAGGVSNCKEIGPGRVGIRLSPFADGDSNPEALGVYMAEALNEYNILYCHVELIWLHLANPNLPRRFELNTSLNRSTFYTSHPVVGYTDYPFLNE</sequence>
<dbReference type="Pfam" id="PF00724">
    <property type="entry name" value="Oxidored_FMN"/>
    <property type="match status" value="1"/>
</dbReference>
<gene>
    <name evidence="7" type="ORF">LIER_19036</name>
</gene>
<dbReference type="Gene3D" id="3.20.20.70">
    <property type="entry name" value="Aldolase class I"/>
    <property type="match status" value="3"/>
</dbReference>
<name>A0AAV3QGC1_LITER</name>
<evidence type="ECO:0000256" key="2">
    <source>
        <dbReference type="ARBA" id="ARBA00005979"/>
    </source>
</evidence>
<dbReference type="PANTHER" id="PTHR22893">
    <property type="entry name" value="NADH OXIDOREDUCTASE-RELATED"/>
    <property type="match status" value="1"/>
</dbReference>
<evidence type="ECO:0000256" key="4">
    <source>
        <dbReference type="ARBA" id="ARBA00022643"/>
    </source>
</evidence>
<dbReference type="SUPFAM" id="SSF51395">
    <property type="entry name" value="FMN-linked oxidoreductases"/>
    <property type="match status" value="1"/>
</dbReference>
<keyword evidence="8" id="KW-1185">Reference proteome</keyword>
<accession>A0AAV3QGC1</accession>
<keyword evidence="5" id="KW-0521">NADP</keyword>
<evidence type="ECO:0000259" key="6">
    <source>
        <dbReference type="Pfam" id="PF00724"/>
    </source>
</evidence>
<comment type="caution">
    <text evidence="7">The sequence shown here is derived from an EMBL/GenBank/DDBJ whole genome shotgun (WGS) entry which is preliminary data.</text>
</comment>
<dbReference type="InterPro" id="IPR045247">
    <property type="entry name" value="Oye-like"/>
</dbReference>
<organism evidence="7 8">
    <name type="scientific">Lithospermum erythrorhizon</name>
    <name type="common">Purple gromwell</name>
    <name type="synonym">Lithospermum officinale var. erythrorhizon</name>
    <dbReference type="NCBI Taxonomy" id="34254"/>
    <lineage>
        <taxon>Eukaryota</taxon>
        <taxon>Viridiplantae</taxon>
        <taxon>Streptophyta</taxon>
        <taxon>Embryophyta</taxon>
        <taxon>Tracheophyta</taxon>
        <taxon>Spermatophyta</taxon>
        <taxon>Magnoliopsida</taxon>
        <taxon>eudicotyledons</taxon>
        <taxon>Gunneridae</taxon>
        <taxon>Pentapetalae</taxon>
        <taxon>asterids</taxon>
        <taxon>lamiids</taxon>
        <taxon>Boraginales</taxon>
        <taxon>Boraginaceae</taxon>
        <taxon>Boraginoideae</taxon>
        <taxon>Lithospermeae</taxon>
        <taxon>Lithospermum</taxon>
    </lineage>
</organism>
<comment type="similarity">
    <text evidence="2">Belongs to the NADH:flavin oxidoreductase/NADH oxidase family.</text>
</comment>
<dbReference type="GO" id="GO:0010181">
    <property type="term" value="F:FMN binding"/>
    <property type="evidence" value="ECO:0007669"/>
    <property type="project" value="InterPro"/>
</dbReference>
<evidence type="ECO:0000256" key="1">
    <source>
        <dbReference type="ARBA" id="ARBA00001917"/>
    </source>
</evidence>
<evidence type="ECO:0000256" key="3">
    <source>
        <dbReference type="ARBA" id="ARBA00022630"/>
    </source>
</evidence>
<feature type="domain" description="NADH:flavin oxidoreductase/NADH oxidase N-terminal" evidence="6">
    <location>
        <begin position="6"/>
        <end position="60"/>
    </location>
</feature>
<proteinExistence type="inferred from homology"/>
<evidence type="ECO:0000313" key="8">
    <source>
        <dbReference type="Proteomes" id="UP001454036"/>
    </source>
</evidence>
<dbReference type="InterPro" id="IPR013785">
    <property type="entry name" value="Aldolase_TIM"/>
</dbReference>
<dbReference type="Proteomes" id="UP001454036">
    <property type="component" value="Unassembled WGS sequence"/>
</dbReference>
<dbReference type="AlphaFoldDB" id="A0AAV3QGC1"/>
<keyword evidence="4" id="KW-0288">FMN</keyword>
<dbReference type="PANTHER" id="PTHR22893:SF62">
    <property type="entry name" value="12-OXOPHYTODIENOATE REDUCTASE-LIKE PROTEIN"/>
    <property type="match status" value="1"/>
</dbReference>
<keyword evidence="3" id="KW-0285">Flavoprotein</keyword>
<evidence type="ECO:0000313" key="7">
    <source>
        <dbReference type="EMBL" id="GAA0163079.1"/>
    </source>
</evidence>
<dbReference type="GO" id="GO:0016491">
    <property type="term" value="F:oxidoreductase activity"/>
    <property type="evidence" value="ECO:0007669"/>
    <property type="project" value="InterPro"/>
</dbReference>
<dbReference type="InterPro" id="IPR001155">
    <property type="entry name" value="OxRdtase_FMN_N"/>
</dbReference>